<dbReference type="Gene3D" id="3.30.300.30">
    <property type="match status" value="1"/>
</dbReference>
<dbReference type="GO" id="GO:0031177">
    <property type="term" value="F:phosphopantetheine binding"/>
    <property type="evidence" value="ECO:0007669"/>
    <property type="project" value="InterPro"/>
</dbReference>
<keyword evidence="4" id="KW-0597">Phosphoprotein</keyword>
<dbReference type="Gene3D" id="2.30.38.10">
    <property type="entry name" value="Luciferase, Domain 3"/>
    <property type="match status" value="1"/>
</dbReference>
<dbReference type="GO" id="GO:0043041">
    <property type="term" value="P:amino acid activation for nonribosomal peptide biosynthetic process"/>
    <property type="evidence" value="ECO:0007669"/>
    <property type="project" value="TreeGrafter"/>
</dbReference>
<proteinExistence type="inferred from homology"/>
<dbReference type="Gene3D" id="1.10.1200.10">
    <property type="entry name" value="ACP-like"/>
    <property type="match status" value="1"/>
</dbReference>
<dbReference type="InterPro" id="IPR036736">
    <property type="entry name" value="ACP-like_sf"/>
</dbReference>
<dbReference type="RefSeq" id="WP_133822063.1">
    <property type="nucleotide sequence ID" value="NZ_SNZH01000048.1"/>
</dbReference>
<keyword evidence="7" id="KW-1185">Reference proteome</keyword>
<evidence type="ECO:0000256" key="4">
    <source>
        <dbReference type="ARBA" id="ARBA00022553"/>
    </source>
</evidence>
<dbReference type="FunFam" id="3.40.50.12780:FF:000012">
    <property type="entry name" value="Non-ribosomal peptide synthetase"/>
    <property type="match status" value="1"/>
</dbReference>
<dbReference type="Pfam" id="PF13193">
    <property type="entry name" value="AMP-binding_C"/>
    <property type="match status" value="1"/>
</dbReference>
<accession>A0A4R6YER0</accession>
<dbReference type="PROSITE" id="PS00455">
    <property type="entry name" value="AMP_BINDING"/>
    <property type="match status" value="2"/>
</dbReference>
<dbReference type="Pfam" id="PF00668">
    <property type="entry name" value="Condensation"/>
    <property type="match status" value="2"/>
</dbReference>
<dbReference type="SUPFAM" id="SSF52777">
    <property type="entry name" value="CoA-dependent acyltransferases"/>
    <property type="match status" value="3"/>
</dbReference>
<organism evidence="6 7">
    <name type="scientific">Tahibacter aquaticus</name>
    <dbReference type="NCBI Taxonomy" id="520092"/>
    <lineage>
        <taxon>Bacteria</taxon>
        <taxon>Pseudomonadati</taxon>
        <taxon>Pseudomonadota</taxon>
        <taxon>Gammaproteobacteria</taxon>
        <taxon>Lysobacterales</taxon>
        <taxon>Rhodanobacteraceae</taxon>
        <taxon>Tahibacter</taxon>
    </lineage>
</organism>
<dbReference type="GO" id="GO:0005829">
    <property type="term" value="C:cytosol"/>
    <property type="evidence" value="ECO:0007669"/>
    <property type="project" value="TreeGrafter"/>
</dbReference>
<comment type="cofactor">
    <cofactor evidence="1">
        <name>pantetheine 4'-phosphate</name>
        <dbReference type="ChEBI" id="CHEBI:47942"/>
    </cofactor>
</comment>
<dbReference type="SUPFAM" id="SSF56801">
    <property type="entry name" value="Acetyl-CoA synthetase-like"/>
    <property type="match status" value="2"/>
</dbReference>
<dbReference type="OrthoDB" id="9030879at2"/>
<feature type="non-terminal residue" evidence="6">
    <location>
        <position position="1503"/>
    </location>
</feature>
<feature type="domain" description="Carrier" evidence="5">
    <location>
        <begin position="724"/>
        <end position="799"/>
    </location>
</feature>
<sequence length="1503" mass="162350">MLLQAAFAVLISRWSGESDIVIGTPIAGRLHPDVEPLIGFFVNTLVLRSDLSANPTFEQLLAQARATALAAYEHQEIPFEMLVDELKPARSLAHAPLFQLMFTLQNGEQPRLELPGLSATTLATPQEAAKFDLELTATPHSSGLQLSWTYAQSLFEPASVERLGAAFLRLLRGIAAAPQQAVAQLPLLSAQEREQVVRGFNATQVDFASAQTLPALFQAQVQRDPQAIALIAGGEQLNYAQLNQRANQLAHRLIGLGVRPDDRVAICVERGAGMLVGLLGILKAGAAYVPLDPAYPAERLAYTLHDCAPRALLSERGVVALLPVADTSAIPLLLLDDPATAAQPLHDPVVAGFGPQHLAYVIYTSGSTGQPKGVQVEHAAVVNHLQAHLQLCAIQPGERLLQFASYAFDASVEEIFPPLSVGATLVLRPAALVAPDAQFVRFLDDNGIAVVDLPTAFWHQWVQETRLGRSLPRQWPRLVILGGEKLERRFLDNWFALPGSAACTVLNTYGPTEATIYATALACSAAALPPGGEVSIGRPIANTQVYILDAQHQPVPVGVTGELYIGGAGVARGYLNRAELTAERFVADPFGEITNARLYKTGDLGRWLPDGSIEYLGRNDFQVKIRGFRIELGEIEAQLSACAGVREALVLLREDSPGERRLVAYVAAEAGLLDTLKAQLAEQLPAHMQPSAYVLLERLPLTLNGKVDRNALPLPQHQEKVYLAPQGRTETTLAAIWAQVLKLDTVGRDANFFDLGGHSLLATRVVSEVAKALGKPVAVRALFEHASLARLAAHVDAQASIDYAPIARTARDTAMPASYAQQRLWFIDRLEGGSTQYNLPLALRVQGELQLHALQQALDALLARHEVLRTVYADADGIALQLIQAPAPQTIVRDDLRALPADAREAQLVQLAAQHAAEPFDLSRDSMLRCRLVQCGERDHLLLFALHHIAADGWSLGVLVEEFAALYSSFALGLPAPLPALAVQYADYAAWQRERLQGAELRAHLDYWRGQLAGLPAVHSLPLDRPRPAQQRFDGAQQEQQLDSATLSRLNALARQHDASLFMLLQAAFALLLSRWSGETDIVMGTPIAGRLHRDVEPLIGLFVNTLVLRNDLSGDLPFEAVLQQARTTALAAYEHQEMPFDLLVDELRPARSLAHAPLFQVMFALQNTAPLVPELPGVRAAAVFPAQPQAKFDLQLEASENAQGLALSWRYASGLFDGASIAQLSAAYGDLLLQLLAQPALRSSEVQWLDATASRALRRQGRGPVRTQYRDLDLPRQIALQAQRTPAAIAVRCGAVELSYAELDAKAKRLAQALRRRAIGRGARVGIHLERSAELLIALVAVLKTGAAYVMLDHRQPPERLQAILADAGIGVVLLDSRRSLLPHNAADTVLLDDAASASDWLADFSGADPAVAIAAEDSAYVLYTSGSTGTPKGVEILHRGLTDYCAFAREGYYAASLSGSLVVTSPAFDLTVPSLYVPLLTGGCVELIAADDDLAGFAARL</sequence>
<dbReference type="Gene3D" id="3.30.559.30">
    <property type="entry name" value="Nonribosomal peptide synthetase, condensation domain"/>
    <property type="match status" value="2"/>
</dbReference>
<evidence type="ECO:0000256" key="3">
    <source>
        <dbReference type="ARBA" id="ARBA00022450"/>
    </source>
</evidence>
<dbReference type="Pfam" id="PF00550">
    <property type="entry name" value="PP-binding"/>
    <property type="match status" value="1"/>
</dbReference>
<dbReference type="InterPro" id="IPR010071">
    <property type="entry name" value="AA_adenyl_dom"/>
</dbReference>
<dbReference type="CDD" id="cd19531">
    <property type="entry name" value="LCL_NRPS-like"/>
    <property type="match status" value="1"/>
</dbReference>
<dbReference type="PANTHER" id="PTHR45527">
    <property type="entry name" value="NONRIBOSOMAL PEPTIDE SYNTHETASE"/>
    <property type="match status" value="1"/>
</dbReference>
<dbReference type="FunFam" id="3.40.50.980:FF:000001">
    <property type="entry name" value="Non-ribosomal peptide synthetase"/>
    <property type="match status" value="2"/>
</dbReference>
<gene>
    <name evidence="6" type="ORF">DFR29_1481</name>
</gene>
<dbReference type="GO" id="GO:0003824">
    <property type="term" value="F:catalytic activity"/>
    <property type="evidence" value="ECO:0007669"/>
    <property type="project" value="InterPro"/>
</dbReference>
<dbReference type="Gene3D" id="3.40.50.980">
    <property type="match status" value="4"/>
</dbReference>
<keyword evidence="3" id="KW-0596">Phosphopantetheine</keyword>
<dbReference type="Proteomes" id="UP000295293">
    <property type="component" value="Unassembled WGS sequence"/>
</dbReference>
<name>A0A4R6YER0_9GAMM</name>
<dbReference type="InterPro" id="IPR025110">
    <property type="entry name" value="AMP-bd_C"/>
</dbReference>
<evidence type="ECO:0000256" key="1">
    <source>
        <dbReference type="ARBA" id="ARBA00001957"/>
    </source>
</evidence>
<comment type="caution">
    <text evidence="6">The sequence shown here is derived from an EMBL/GenBank/DDBJ whole genome shotgun (WGS) entry which is preliminary data.</text>
</comment>
<dbReference type="NCBIfam" id="TIGR01733">
    <property type="entry name" value="AA-adenyl-dom"/>
    <property type="match status" value="1"/>
</dbReference>
<dbReference type="InterPro" id="IPR045851">
    <property type="entry name" value="AMP-bd_C_sf"/>
</dbReference>
<dbReference type="InterPro" id="IPR020845">
    <property type="entry name" value="AMP-binding_CS"/>
</dbReference>
<dbReference type="PANTHER" id="PTHR45527:SF1">
    <property type="entry name" value="FATTY ACID SYNTHASE"/>
    <property type="match status" value="1"/>
</dbReference>
<dbReference type="PROSITE" id="PS00012">
    <property type="entry name" value="PHOSPHOPANTETHEINE"/>
    <property type="match status" value="1"/>
</dbReference>
<dbReference type="Gene3D" id="3.30.559.10">
    <property type="entry name" value="Chloramphenicol acetyltransferase-like domain"/>
    <property type="match status" value="2"/>
</dbReference>
<protein>
    <submittedName>
        <fullName evidence="6">Amino acid adenylation domain-containing protein</fullName>
    </submittedName>
</protein>
<dbReference type="CDD" id="cd05930">
    <property type="entry name" value="A_NRPS"/>
    <property type="match status" value="1"/>
</dbReference>
<comment type="similarity">
    <text evidence="2">Belongs to the ATP-dependent AMP-binding enzyme family.</text>
</comment>
<dbReference type="InterPro" id="IPR000873">
    <property type="entry name" value="AMP-dep_synth/lig_dom"/>
</dbReference>
<evidence type="ECO:0000256" key="2">
    <source>
        <dbReference type="ARBA" id="ARBA00006432"/>
    </source>
</evidence>
<evidence type="ECO:0000259" key="5">
    <source>
        <dbReference type="PROSITE" id="PS50075"/>
    </source>
</evidence>
<dbReference type="EMBL" id="SNZH01000048">
    <property type="protein sequence ID" value="TDR34533.1"/>
    <property type="molecule type" value="Genomic_DNA"/>
</dbReference>
<dbReference type="SUPFAM" id="SSF47336">
    <property type="entry name" value="ACP-like"/>
    <property type="match status" value="1"/>
</dbReference>
<reference evidence="6 7" key="1">
    <citation type="submission" date="2019-03" db="EMBL/GenBank/DDBJ databases">
        <title>Genomic Encyclopedia of Type Strains, Phase IV (KMG-IV): sequencing the most valuable type-strain genomes for metagenomic binning, comparative biology and taxonomic classification.</title>
        <authorList>
            <person name="Goeker M."/>
        </authorList>
    </citation>
    <scope>NUCLEOTIDE SEQUENCE [LARGE SCALE GENOMIC DNA]</scope>
    <source>
        <strain evidence="6 7">DSM 21667</strain>
    </source>
</reference>
<dbReference type="FunFam" id="3.30.559.10:FF:000012">
    <property type="entry name" value="Non-ribosomal peptide synthetase"/>
    <property type="match status" value="1"/>
</dbReference>
<dbReference type="InterPro" id="IPR001242">
    <property type="entry name" value="Condensation_dom"/>
</dbReference>
<dbReference type="InterPro" id="IPR020806">
    <property type="entry name" value="PKS_PP-bd"/>
</dbReference>
<dbReference type="SMART" id="SM00823">
    <property type="entry name" value="PKS_PP"/>
    <property type="match status" value="1"/>
</dbReference>
<evidence type="ECO:0000313" key="6">
    <source>
        <dbReference type="EMBL" id="TDR34533.1"/>
    </source>
</evidence>
<dbReference type="FunFam" id="2.30.38.10:FF:000001">
    <property type="entry name" value="Non-ribosomal peptide synthetase PvdI"/>
    <property type="match status" value="1"/>
</dbReference>
<dbReference type="GO" id="GO:0044550">
    <property type="term" value="P:secondary metabolite biosynthetic process"/>
    <property type="evidence" value="ECO:0007669"/>
    <property type="project" value="UniProtKB-ARBA"/>
</dbReference>
<dbReference type="InterPro" id="IPR006162">
    <property type="entry name" value="Ppantetheine_attach_site"/>
</dbReference>
<dbReference type="FunFam" id="1.10.1200.10:FF:000005">
    <property type="entry name" value="Nonribosomal peptide synthetase 1"/>
    <property type="match status" value="1"/>
</dbReference>
<dbReference type="PROSITE" id="PS50075">
    <property type="entry name" value="CARRIER"/>
    <property type="match status" value="1"/>
</dbReference>
<dbReference type="InterPro" id="IPR009081">
    <property type="entry name" value="PP-bd_ACP"/>
</dbReference>
<dbReference type="FunFam" id="3.30.300.30:FF:000010">
    <property type="entry name" value="Enterobactin synthetase component F"/>
    <property type="match status" value="1"/>
</dbReference>
<dbReference type="InterPro" id="IPR023213">
    <property type="entry name" value="CAT-like_dom_sf"/>
</dbReference>
<dbReference type="Pfam" id="PF00501">
    <property type="entry name" value="AMP-binding"/>
    <property type="match status" value="2"/>
</dbReference>
<evidence type="ECO:0000313" key="7">
    <source>
        <dbReference type="Proteomes" id="UP000295293"/>
    </source>
</evidence>